<evidence type="ECO:0000313" key="3">
    <source>
        <dbReference type="Proteomes" id="UP000324222"/>
    </source>
</evidence>
<dbReference type="EMBL" id="VSRR010001717">
    <property type="protein sequence ID" value="MPC27268.1"/>
    <property type="molecule type" value="Genomic_DNA"/>
</dbReference>
<gene>
    <name evidence="2" type="ORF">E2C01_020436</name>
</gene>
<accession>A0A5B7E0G2</accession>
<name>A0A5B7E0G2_PORTR</name>
<proteinExistence type="predicted"/>
<evidence type="ECO:0000313" key="2">
    <source>
        <dbReference type="EMBL" id="MPC27268.1"/>
    </source>
</evidence>
<protein>
    <submittedName>
        <fullName evidence="2">Uncharacterized protein</fullName>
    </submittedName>
</protein>
<dbReference type="Proteomes" id="UP000324222">
    <property type="component" value="Unassembled WGS sequence"/>
</dbReference>
<feature type="region of interest" description="Disordered" evidence="1">
    <location>
        <begin position="53"/>
        <end position="75"/>
    </location>
</feature>
<keyword evidence="3" id="KW-1185">Reference proteome</keyword>
<feature type="compositionally biased region" description="Basic and acidic residues" evidence="1">
    <location>
        <begin position="56"/>
        <end position="65"/>
    </location>
</feature>
<evidence type="ECO:0000256" key="1">
    <source>
        <dbReference type="SAM" id="MobiDB-lite"/>
    </source>
</evidence>
<reference evidence="2 3" key="1">
    <citation type="submission" date="2019-05" db="EMBL/GenBank/DDBJ databases">
        <title>Another draft genome of Portunus trituberculatus and its Hox gene families provides insights of decapod evolution.</title>
        <authorList>
            <person name="Jeong J.-H."/>
            <person name="Song I."/>
            <person name="Kim S."/>
            <person name="Choi T."/>
            <person name="Kim D."/>
            <person name="Ryu S."/>
            <person name="Kim W."/>
        </authorList>
    </citation>
    <scope>NUCLEOTIDE SEQUENCE [LARGE SCALE GENOMIC DNA]</scope>
    <source>
        <tissue evidence="2">Muscle</tissue>
    </source>
</reference>
<organism evidence="2 3">
    <name type="scientific">Portunus trituberculatus</name>
    <name type="common">Swimming crab</name>
    <name type="synonym">Neptunus trituberculatus</name>
    <dbReference type="NCBI Taxonomy" id="210409"/>
    <lineage>
        <taxon>Eukaryota</taxon>
        <taxon>Metazoa</taxon>
        <taxon>Ecdysozoa</taxon>
        <taxon>Arthropoda</taxon>
        <taxon>Crustacea</taxon>
        <taxon>Multicrustacea</taxon>
        <taxon>Malacostraca</taxon>
        <taxon>Eumalacostraca</taxon>
        <taxon>Eucarida</taxon>
        <taxon>Decapoda</taxon>
        <taxon>Pleocyemata</taxon>
        <taxon>Brachyura</taxon>
        <taxon>Eubrachyura</taxon>
        <taxon>Portunoidea</taxon>
        <taxon>Portunidae</taxon>
        <taxon>Portuninae</taxon>
        <taxon>Portunus</taxon>
    </lineage>
</organism>
<comment type="caution">
    <text evidence="2">The sequence shown here is derived from an EMBL/GenBank/DDBJ whole genome shotgun (WGS) entry which is preliminary data.</text>
</comment>
<sequence>MLTRGSREWMCQGGGAVKGGRDRLEHPWRGGQRFCVPGHKVNLTMNFLLLGPSGDSEARRVERRGFPPAKHHHPG</sequence>
<dbReference type="AlphaFoldDB" id="A0A5B7E0G2"/>